<accession>A0ABD0ZGH3</accession>
<comment type="subcellular location">
    <subcellularLocation>
        <location evidence="1">Nucleus</location>
    </subcellularLocation>
</comment>
<gene>
    <name evidence="10" type="ORF">AAG570_006845</name>
</gene>
<evidence type="ECO:0000256" key="2">
    <source>
        <dbReference type="ARBA" id="ARBA00005231"/>
    </source>
</evidence>
<comment type="caution">
    <text evidence="10">The sequence shown here is derived from an EMBL/GenBank/DDBJ whole genome shotgun (WGS) entry which is preliminary data.</text>
</comment>
<evidence type="ECO:0000256" key="8">
    <source>
        <dbReference type="SAM" id="Coils"/>
    </source>
</evidence>
<feature type="coiled-coil region" evidence="8">
    <location>
        <begin position="256"/>
        <end position="283"/>
    </location>
</feature>
<dbReference type="SMART" id="SM00968">
    <property type="entry name" value="SMC_hinge"/>
    <property type="match status" value="1"/>
</dbReference>
<dbReference type="InterPro" id="IPR003395">
    <property type="entry name" value="RecF/RecN/SMC_N"/>
</dbReference>
<evidence type="ECO:0000313" key="11">
    <source>
        <dbReference type="Proteomes" id="UP001558652"/>
    </source>
</evidence>
<evidence type="ECO:0000313" key="10">
    <source>
        <dbReference type="EMBL" id="KAL1139868.1"/>
    </source>
</evidence>
<dbReference type="Pfam" id="PF06470">
    <property type="entry name" value="SMC_hinge"/>
    <property type="match status" value="1"/>
</dbReference>
<comment type="similarity">
    <text evidence="2">Belongs to the SMC family. SMC2 subfamily.</text>
</comment>
<sequence>MFIKSVILDGFKSYGTRTEIKGFDHEFNAITGLNGTGKSNILDSICFVLGITNLSHVRASSLKDLIYKRGQAGVTKASVTIVFDNSDTNKSPINYERCEEITVTRQIVVSGKNRYMINGSTVTQKHVIDFFNSIHLNVNNPHFLIMQGRITKVLNMKPPEILSMIEEAAGTSMYENKKQGAQKTIEKKDSRLKAMDGMVTEQINPTLQRLKDERSEYMEYQKVQRELDQLTRISVAWQYLQTEERLKNTNYEDGLLDRLQDKLRTLNGEMRQCSEIVNNFERKFPQLSFHYKDPEPNFNRNTVRGLLCKLFTVKDPKFVRALETAAGGKLYNVVVDNEKVGAKLIEKGQLLRRTTFAPIDKIQGYSMNHNVVQKAKQMVKH</sequence>
<dbReference type="SUPFAM" id="SSF52540">
    <property type="entry name" value="P-loop containing nucleoside triphosphate hydrolases"/>
    <property type="match status" value="1"/>
</dbReference>
<reference evidence="10 11" key="1">
    <citation type="submission" date="2024-07" db="EMBL/GenBank/DDBJ databases">
        <title>Chromosome-level genome assembly of the water stick insect Ranatra chinensis (Heteroptera: Nepidae).</title>
        <authorList>
            <person name="Liu X."/>
        </authorList>
    </citation>
    <scope>NUCLEOTIDE SEQUENCE [LARGE SCALE GENOMIC DNA]</scope>
    <source>
        <strain evidence="10">Cailab_2021Rc</strain>
        <tissue evidence="10">Muscle</tissue>
    </source>
</reference>
<keyword evidence="4" id="KW-0067">ATP-binding</keyword>
<evidence type="ECO:0000256" key="1">
    <source>
        <dbReference type="ARBA" id="ARBA00004123"/>
    </source>
</evidence>
<dbReference type="Proteomes" id="UP001558652">
    <property type="component" value="Unassembled WGS sequence"/>
</dbReference>
<dbReference type="SUPFAM" id="SSF75553">
    <property type="entry name" value="Smc hinge domain"/>
    <property type="match status" value="1"/>
</dbReference>
<dbReference type="InterPro" id="IPR027120">
    <property type="entry name" value="Smc2_ABC"/>
</dbReference>
<dbReference type="EMBL" id="JBFDAA010000002">
    <property type="protein sequence ID" value="KAL1139868.1"/>
    <property type="molecule type" value="Genomic_DNA"/>
</dbReference>
<dbReference type="GO" id="GO:0005524">
    <property type="term" value="F:ATP binding"/>
    <property type="evidence" value="ECO:0007669"/>
    <property type="project" value="UniProtKB-KW"/>
</dbReference>
<evidence type="ECO:0000256" key="5">
    <source>
        <dbReference type="ARBA" id="ARBA00023054"/>
    </source>
</evidence>
<dbReference type="Gene3D" id="1.20.1060.20">
    <property type="match status" value="1"/>
</dbReference>
<dbReference type="InterPro" id="IPR036277">
    <property type="entry name" value="SMC_hinge_sf"/>
</dbReference>
<dbReference type="GO" id="GO:0005634">
    <property type="term" value="C:nucleus"/>
    <property type="evidence" value="ECO:0007669"/>
    <property type="project" value="UniProtKB-SubCell"/>
</dbReference>
<evidence type="ECO:0000256" key="6">
    <source>
        <dbReference type="ARBA" id="ARBA00023067"/>
    </source>
</evidence>
<organism evidence="10 11">
    <name type="scientific">Ranatra chinensis</name>
    <dbReference type="NCBI Taxonomy" id="642074"/>
    <lineage>
        <taxon>Eukaryota</taxon>
        <taxon>Metazoa</taxon>
        <taxon>Ecdysozoa</taxon>
        <taxon>Arthropoda</taxon>
        <taxon>Hexapoda</taxon>
        <taxon>Insecta</taxon>
        <taxon>Pterygota</taxon>
        <taxon>Neoptera</taxon>
        <taxon>Paraneoptera</taxon>
        <taxon>Hemiptera</taxon>
        <taxon>Heteroptera</taxon>
        <taxon>Panheteroptera</taxon>
        <taxon>Nepomorpha</taxon>
        <taxon>Nepidae</taxon>
        <taxon>Ranatrinae</taxon>
        <taxon>Ranatra</taxon>
    </lineage>
</organism>
<dbReference type="AlphaFoldDB" id="A0ABD0ZGH3"/>
<evidence type="ECO:0000256" key="3">
    <source>
        <dbReference type="ARBA" id="ARBA00022741"/>
    </source>
</evidence>
<evidence type="ECO:0000256" key="4">
    <source>
        <dbReference type="ARBA" id="ARBA00022840"/>
    </source>
</evidence>
<evidence type="ECO:0000256" key="7">
    <source>
        <dbReference type="ARBA" id="ARBA00023306"/>
    </source>
</evidence>
<feature type="domain" description="SMC hinge" evidence="9">
    <location>
        <begin position="301"/>
        <end position="379"/>
    </location>
</feature>
<name>A0ABD0ZGH3_9HEMI</name>
<dbReference type="GO" id="GO:0030261">
    <property type="term" value="P:chromosome condensation"/>
    <property type="evidence" value="ECO:0007669"/>
    <property type="project" value="UniProtKB-KW"/>
</dbReference>
<dbReference type="InterPro" id="IPR027417">
    <property type="entry name" value="P-loop_NTPase"/>
</dbReference>
<keyword evidence="7" id="KW-0131">Cell cycle</keyword>
<dbReference type="CDD" id="cd03273">
    <property type="entry name" value="ABC_SMC2_euk"/>
    <property type="match status" value="1"/>
</dbReference>
<evidence type="ECO:0000259" key="9">
    <source>
        <dbReference type="SMART" id="SM00968"/>
    </source>
</evidence>
<proteinExistence type="inferred from homology"/>
<dbReference type="InterPro" id="IPR010935">
    <property type="entry name" value="SMC_hinge"/>
</dbReference>
<dbReference type="Gene3D" id="3.40.50.300">
    <property type="entry name" value="P-loop containing nucleotide triphosphate hydrolases"/>
    <property type="match status" value="1"/>
</dbReference>
<protein>
    <recommendedName>
        <fullName evidence="9">SMC hinge domain-containing protein</fullName>
    </recommendedName>
</protein>
<keyword evidence="6" id="KW-0226">DNA condensation</keyword>
<keyword evidence="11" id="KW-1185">Reference proteome</keyword>
<keyword evidence="5 8" id="KW-0175">Coiled coil</keyword>
<keyword evidence="3" id="KW-0547">Nucleotide-binding</keyword>
<dbReference type="PANTHER" id="PTHR43977">
    <property type="entry name" value="STRUCTURAL MAINTENANCE OF CHROMOSOMES PROTEIN 3"/>
    <property type="match status" value="1"/>
</dbReference>
<dbReference type="Pfam" id="PF02463">
    <property type="entry name" value="SMC_N"/>
    <property type="match status" value="1"/>
</dbReference>